<evidence type="ECO:0000256" key="1">
    <source>
        <dbReference type="SAM" id="MobiDB-lite"/>
    </source>
</evidence>
<feature type="compositionally biased region" description="Polar residues" evidence="1">
    <location>
        <begin position="91"/>
        <end position="100"/>
    </location>
</feature>
<protein>
    <submittedName>
        <fullName evidence="3">12242_t:CDS:1</fullName>
    </submittedName>
</protein>
<dbReference type="Pfam" id="PF02037">
    <property type="entry name" value="SAP"/>
    <property type="match status" value="1"/>
</dbReference>
<dbReference type="EMBL" id="CAJVPL010000230">
    <property type="protein sequence ID" value="CAG8469656.1"/>
    <property type="molecule type" value="Genomic_DNA"/>
</dbReference>
<keyword evidence="4" id="KW-1185">Reference proteome</keyword>
<organism evidence="3 4">
    <name type="scientific">Ambispora gerdemannii</name>
    <dbReference type="NCBI Taxonomy" id="144530"/>
    <lineage>
        <taxon>Eukaryota</taxon>
        <taxon>Fungi</taxon>
        <taxon>Fungi incertae sedis</taxon>
        <taxon>Mucoromycota</taxon>
        <taxon>Glomeromycotina</taxon>
        <taxon>Glomeromycetes</taxon>
        <taxon>Archaeosporales</taxon>
        <taxon>Ambisporaceae</taxon>
        <taxon>Ambispora</taxon>
    </lineage>
</organism>
<accession>A0A9N8W3J1</accession>
<dbReference type="AlphaFoldDB" id="A0A9N8W3J1"/>
<feature type="compositionally biased region" description="Basic and acidic residues" evidence="1">
    <location>
        <begin position="125"/>
        <end position="134"/>
    </location>
</feature>
<feature type="region of interest" description="Disordered" evidence="1">
    <location>
        <begin position="76"/>
        <end position="134"/>
    </location>
</feature>
<feature type="compositionally biased region" description="Low complexity" evidence="1">
    <location>
        <begin position="103"/>
        <end position="118"/>
    </location>
</feature>
<name>A0A9N8W3J1_9GLOM</name>
<dbReference type="InterPro" id="IPR003034">
    <property type="entry name" value="SAP_dom"/>
</dbReference>
<comment type="caution">
    <text evidence="3">The sequence shown here is derived from an EMBL/GenBank/DDBJ whole genome shotgun (WGS) entry which is preliminary data.</text>
</comment>
<proteinExistence type="predicted"/>
<evidence type="ECO:0000313" key="3">
    <source>
        <dbReference type="EMBL" id="CAG8469656.1"/>
    </source>
</evidence>
<dbReference type="PROSITE" id="PS50800">
    <property type="entry name" value="SAP"/>
    <property type="match status" value="1"/>
</dbReference>
<dbReference type="Gene3D" id="1.10.720.30">
    <property type="entry name" value="SAP domain"/>
    <property type="match status" value="1"/>
</dbReference>
<dbReference type="SUPFAM" id="SSF68906">
    <property type="entry name" value="SAP domain"/>
    <property type="match status" value="1"/>
</dbReference>
<dbReference type="OrthoDB" id="10653614at2759"/>
<sequence>MEAKKIADLRRICQEWNISATGNKATLLERIKQFELQQQQQIPLKQEEDDDLNTLNHNSNNLNNNGNNKLFIEEKSRSSIASTPREESIRSDSSASTIATPRSPLLQQPQQTTSSPSPMSIVEQQKSDIKKEIPSSELEPYNIFESMTLEQAAEFFQPDSVQIIIDRKHLVTNTNINNPNNANNIFTNNNNIMNNNPAASLIGVGGVTSIHQYQQPPFSRSTGGVVPWWLENDCDTAFSAMRQPGLSEDNIITMRQSGLSEDNVITGE</sequence>
<dbReference type="Proteomes" id="UP000789831">
    <property type="component" value="Unassembled WGS sequence"/>
</dbReference>
<gene>
    <name evidence="3" type="ORF">AGERDE_LOCUS2673</name>
</gene>
<reference evidence="3" key="1">
    <citation type="submission" date="2021-06" db="EMBL/GenBank/DDBJ databases">
        <authorList>
            <person name="Kallberg Y."/>
            <person name="Tangrot J."/>
            <person name="Rosling A."/>
        </authorList>
    </citation>
    <scope>NUCLEOTIDE SEQUENCE</scope>
    <source>
        <strain evidence="3">MT106</strain>
    </source>
</reference>
<evidence type="ECO:0000259" key="2">
    <source>
        <dbReference type="PROSITE" id="PS50800"/>
    </source>
</evidence>
<evidence type="ECO:0000313" key="4">
    <source>
        <dbReference type="Proteomes" id="UP000789831"/>
    </source>
</evidence>
<feature type="domain" description="SAP" evidence="2">
    <location>
        <begin position="1"/>
        <end position="35"/>
    </location>
</feature>
<dbReference type="InterPro" id="IPR036361">
    <property type="entry name" value="SAP_dom_sf"/>
</dbReference>